<sequence>MSKHISCIPTGVHLGSRRFPDRNDRPKIKPWRCDLTALSQLYNLYFLACNDTIHVYQPSFPSQKLSKEPELVLHPPISNFATGSGVDPQDPHSITRILVDYLGREEVLLATCDDGDVVGYRIKVIHETLLSLRSTTESVYENRVGPFLHHNVGASAWGLAIHREARIIAYSANTHNITVFAYALAHPGSDSVDSDSCETEPASDFPSPRQKDHVITLTTESNVPSVSFINNGDDPSGRWLISSSIDGKTLIWDLHHPETPAGTQMPARTIQLGWCASAMVPTTAPHLDPGECLCMDHSNYPHGAWGAMMLDTRSAYEMSAADESTLKPHKTAPCFADFTMYKHRFTVKADENYPTPAGFYSYESLTDDDDGNGSSDMMVEDSEMEEAEGSSSNPEGGQNEMPNSNESSDTDSVESFDEEATQGSGVSQGSDMHVEEDTTQGLGVLHGISPSIPDTQLAPTQIATGSPPQSNPQPTLPPHLSGAPPWFFQVLNDNLSAVPWDLDDDSDDVNEPWPMETGDQGQMTYTSVVRLSTKQAYCDITALSTPQLPAQVPSTPCVIVTKDEVFLVQRPFHPFDARDSRDPVLSMRRPLHPGRALLSPNSHDRMCYFSQIPELGVFIVASPLGRAAIFSIYWTTKTGNPLPQYAFKLEYILPFRSRNEKVVSEVGVRGERLVGVAVGPVQGMLDKPQDGEGAVDGESLAQSRRWRLLMYHTDHTVLSFEISRQRASESPALSELVV</sequence>
<evidence type="ECO:0000256" key="1">
    <source>
        <dbReference type="SAM" id="MobiDB-lite"/>
    </source>
</evidence>
<dbReference type="RefSeq" id="XP_040787465.1">
    <property type="nucleotide sequence ID" value="XM_040926487.1"/>
</dbReference>
<dbReference type="InterPro" id="IPR015943">
    <property type="entry name" value="WD40/YVTN_repeat-like_dom_sf"/>
</dbReference>
<dbReference type="Gene3D" id="2.130.10.10">
    <property type="entry name" value="YVTN repeat-like/Quinoprotein amine dehydrogenase"/>
    <property type="match status" value="1"/>
</dbReference>
<feature type="compositionally biased region" description="Polar residues" evidence="1">
    <location>
        <begin position="421"/>
        <end position="430"/>
    </location>
</feature>
<evidence type="ECO:0000313" key="2">
    <source>
        <dbReference type="EMBL" id="KAF1844902.1"/>
    </source>
</evidence>
<dbReference type="EMBL" id="ML976616">
    <property type="protein sequence ID" value="KAF1844902.1"/>
    <property type="molecule type" value="Genomic_DNA"/>
</dbReference>
<comment type="caution">
    <text evidence="2">The sequence shown here is derived from an EMBL/GenBank/DDBJ whole genome shotgun (WGS) entry which is preliminary data.</text>
</comment>
<dbReference type="Proteomes" id="UP000800039">
    <property type="component" value="Unassembled WGS sequence"/>
</dbReference>
<keyword evidence="3" id="KW-1185">Reference proteome</keyword>
<reference evidence="2" key="1">
    <citation type="submission" date="2020-01" db="EMBL/GenBank/DDBJ databases">
        <authorList>
            <consortium name="DOE Joint Genome Institute"/>
            <person name="Haridas S."/>
            <person name="Albert R."/>
            <person name="Binder M."/>
            <person name="Bloem J."/>
            <person name="Labutti K."/>
            <person name="Salamov A."/>
            <person name="Andreopoulos B."/>
            <person name="Baker S.E."/>
            <person name="Barry K."/>
            <person name="Bills G."/>
            <person name="Bluhm B.H."/>
            <person name="Cannon C."/>
            <person name="Castanera R."/>
            <person name="Culley D.E."/>
            <person name="Daum C."/>
            <person name="Ezra D."/>
            <person name="Gonzalez J.B."/>
            <person name="Henrissat B."/>
            <person name="Kuo A."/>
            <person name="Liang C."/>
            <person name="Lipzen A."/>
            <person name="Lutzoni F."/>
            <person name="Magnuson J."/>
            <person name="Mondo S."/>
            <person name="Nolan M."/>
            <person name="Ohm R."/>
            <person name="Pangilinan J."/>
            <person name="Park H.-J."/>
            <person name="Ramirez L."/>
            <person name="Alfaro M."/>
            <person name="Sun H."/>
            <person name="Tritt A."/>
            <person name="Yoshinaga Y."/>
            <person name="Zwiers L.-H."/>
            <person name="Turgeon B.G."/>
            <person name="Goodwin S.B."/>
            <person name="Spatafora J.W."/>
            <person name="Crous P.W."/>
            <person name="Grigoriev I.V."/>
        </authorList>
    </citation>
    <scope>NUCLEOTIDE SEQUENCE</scope>
    <source>
        <strain evidence="2">CBS 394.84</strain>
    </source>
</reference>
<dbReference type="SUPFAM" id="SSF50978">
    <property type="entry name" value="WD40 repeat-like"/>
    <property type="match status" value="1"/>
</dbReference>
<dbReference type="GeneID" id="63843738"/>
<dbReference type="InterPro" id="IPR014839">
    <property type="entry name" value="Crt10"/>
</dbReference>
<proteinExistence type="predicted"/>
<name>A0A9P4GGF6_9PLEO</name>
<dbReference type="Pfam" id="PF08728">
    <property type="entry name" value="CRT10"/>
    <property type="match status" value="1"/>
</dbReference>
<evidence type="ECO:0000313" key="3">
    <source>
        <dbReference type="Proteomes" id="UP000800039"/>
    </source>
</evidence>
<feature type="compositionally biased region" description="Acidic residues" evidence="1">
    <location>
        <begin position="408"/>
        <end position="420"/>
    </location>
</feature>
<dbReference type="InterPro" id="IPR036322">
    <property type="entry name" value="WD40_repeat_dom_sf"/>
</dbReference>
<protein>
    <recommendedName>
        <fullName evidence="4">WD40 repeat-like protein</fullName>
    </recommendedName>
</protein>
<feature type="region of interest" description="Disordered" evidence="1">
    <location>
        <begin position="191"/>
        <end position="210"/>
    </location>
</feature>
<gene>
    <name evidence="2" type="ORF">K460DRAFT_100437</name>
</gene>
<feature type="compositionally biased region" description="Polar residues" evidence="1">
    <location>
        <begin position="393"/>
        <end position="407"/>
    </location>
</feature>
<dbReference type="AlphaFoldDB" id="A0A9P4GGF6"/>
<organism evidence="2 3">
    <name type="scientific">Cucurbitaria berberidis CBS 394.84</name>
    <dbReference type="NCBI Taxonomy" id="1168544"/>
    <lineage>
        <taxon>Eukaryota</taxon>
        <taxon>Fungi</taxon>
        <taxon>Dikarya</taxon>
        <taxon>Ascomycota</taxon>
        <taxon>Pezizomycotina</taxon>
        <taxon>Dothideomycetes</taxon>
        <taxon>Pleosporomycetidae</taxon>
        <taxon>Pleosporales</taxon>
        <taxon>Pleosporineae</taxon>
        <taxon>Cucurbitariaceae</taxon>
        <taxon>Cucurbitaria</taxon>
    </lineage>
</organism>
<dbReference type="OrthoDB" id="5591786at2759"/>
<evidence type="ECO:0008006" key="4">
    <source>
        <dbReference type="Google" id="ProtNLM"/>
    </source>
</evidence>
<feature type="compositionally biased region" description="Polar residues" evidence="1">
    <location>
        <begin position="452"/>
        <end position="464"/>
    </location>
</feature>
<feature type="region of interest" description="Disordered" evidence="1">
    <location>
        <begin position="360"/>
        <end position="483"/>
    </location>
</feature>
<accession>A0A9P4GGF6</accession>
<feature type="compositionally biased region" description="Acidic residues" evidence="1">
    <location>
        <begin position="378"/>
        <end position="388"/>
    </location>
</feature>